<sequence>MSSNISQWLNAVEISPVLLDLNFTTLGSIPDCEIAGKFSAEFERLLKNKTTALPLPSLVYSLHSYSSINLTNVTLGQLRGWLTAITSTYLDHSEYRNETRNGAIFVATGSFFVDIRSQCTEEYCRNVEWRGDPDLCGIGVSYSPLGDCSWTARK</sequence>
<dbReference type="AlphaFoldDB" id="A0AAE0UG89"/>
<protein>
    <submittedName>
        <fullName evidence="1">Uncharacterized protein</fullName>
    </submittedName>
</protein>
<evidence type="ECO:0000313" key="2">
    <source>
        <dbReference type="Proteomes" id="UP001281003"/>
    </source>
</evidence>
<gene>
    <name evidence="1" type="ORF">B0T20DRAFT_388616</name>
</gene>
<keyword evidence="2" id="KW-1185">Reference proteome</keyword>
<name>A0AAE0UG89_SORBR</name>
<accession>A0AAE0UG89</accession>
<reference evidence="1" key="2">
    <citation type="submission" date="2023-07" db="EMBL/GenBank/DDBJ databases">
        <authorList>
            <consortium name="Lawrence Berkeley National Laboratory"/>
            <person name="Haridas S."/>
            <person name="Hensen N."/>
            <person name="Bonometti L."/>
            <person name="Westerberg I."/>
            <person name="Brannstrom I.O."/>
            <person name="Guillou S."/>
            <person name="Cros-Aarteil S."/>
            <person name="Calhoun S."/>
            <person name="Kuo A."/>
            <person name="Mondo S."/>
            <person name="Pangilinan J."/>
            <person name="Riley R."/>
            <person name="LaButti K."/>
            <person name="Andreopoulos B."/>
            <person name="Lipzen A."/>
            <person name="Chen C."/>
            <person name="Yanf M."/>
            <person name="Daum C."/>
            <person name="Ng V."/>
            <person name="Clum A."/>
            <person name="Steindorff A."/>
            <person name="Ohm R."/>
            <person name="Martin F."/>
            <person name="Silar P."/>
            <person name="Natvig D."/>
            <person name="Lalanne C."/>
            <person name="Gautier V."/>
            <person name="Ament-velasquez S.L."/>
            <person name="Kruys A."/>
            <person name="Hutchinson M.I."/>
            <person name="Powell A.J."/>
            <person name="Barry K."/>
            <person name="Miller A.N."/>
            <person name="Grigoriev I.V."/>
            <person name="Debuchy R."/>
            <person name="Gladieux P."/>
            <person name="Thoren M.H."/>
            <person name="Johannesson H."/>
        </authorList>
    </citation>
    <scope>NUCLEOTIDE SEQUENCE</scope>
    <source>
        <strain evidence="1">FGSC 1904</strain>
    </source>
</reference>
<proteinExistence type="predicted"/>
<dbReference type="Proteomes" id="UP001281003">
    <property type="component" value="Unassembled WGS sequence"/>
</dbReference>
<reference evidence="1" key="1">
    <citation type="journal article" date="2023" name="Mol. Phylogenet. Evol.">
        <title>Genome-scale phylogeny and comparative genomics of the fungal order Sordariales.</title>
        <authorList>
            <person name="Hensen N."/>
            <person name="Bonometti L."/>
            <person name="Westerberg I."/>
            <person name="Brannstrom I.O."/>
            <person name="Guillou S."/>
            <person name="Cros-Aarteil S."/>
            <person name="Calhoun S."/>
            <person name="Haridas S."/>
            <person name="Kuo A."/>
            <person name="Mondo S."/>
            <person name="Pangilinan J."/>
            <person name="Riley R."/>
            <person name="LaButti K."/>
            <person name="Andreopoulos B."/>
            <person name="Lipzen A."/>
            <person name="Chen C."/>
            <person name="Yan M."/>
            <person name="Daum C."/>
            <person name="Ng V."/>
            <person name="Clum A."/>
            <person name="Steindorff A."/>
            <person name="Ohm R.A."/>
            <person name="Martin F."/>
            <person name="Silar P."/>
            <person name="Natvig D.O."/>
            <person name="Lalanne C."/>
            <person name="Gautier V."/>
            <person name="Ament-Velasquez S.L."/>
            <person name="Kruys A."/>
            <person name="Hutchinson M.I."/>
            <person name="Powell A.J."/>
            <person name="Barry K."/>
            <person name="Miller A.N."/>
            <person name="Grigoriev I.V."/>
            <person name="Debuchy R."/>
            <person name="Gladieux P."/>
            <person name="Hiltunen Thoren M."/>
            <person name="Johannesson H."/>
        </authorList>
    </citation>
    <scope>NUCLEOTIDE SEQUENCE</scope>
    <source>
        <strain evidence="1">FGSC 1904</strain>
    </source>
</reference>
<dbReference type="EMBL" id="JAUTDP010000001">
    <property type="protein sequence ID" value="KAK3402938.1"/>
    <property type="molecule type" value="Genomic_DNA"/>
</dbReference>
<evidence type="ECO:0000313" key="1">
    <source>
        <dbReference type="EMBL" id="KAK3402938.1"/>
    </source>
</evidence>
<organism evidence="1 2">
    <name type="scientific">Sordaria brevicollis</name>
    <dbReference type="NCBI Taxonomy" id="83679"/>
    <lineage>
        <taxon>Eukaryota</taxon>
        <taxon>Fungi</taxon>
        <taxon>Dikarya</taxon>
        <taxon>Ascomycota</taxon>
        <taxon>Pezizomycotina</taxon>
        <taxon>Sordariomycetes</taxon>
        <taxon>Sordariomycetidae</taxon>
        <taxon>Sordariales</taxon>
        <taxon>Sordariaceae</taxon>
        <taxon>Sordaria</taxon>
    </lineage>
</organism>
<comment type="caution">
    <text evidence="1">The sequence shown here is derived from an EMBL/GenBank/DDBJ whole genome shotgun (WGS) entry which is preliminary data.</text>
</comment>